<sequence>MSLVKLNEFINSLLFGNKNYEAPNDLFVNQLVLQLSKNNIDVKQTVRTGGLLLSLYVIQKDLEDILKYIKHGNSIFYDKCIDSNPSLQLKSFLIDNFFKELSSICRGDLELGATANSSISENEEKLYERDDECVSKNPPSNQYHNAVKLYDIKCKSIGKIMDPFKFVLTPHTMFVDCVHWETEKNLKEFLIHFPTNPLSISVKNLLESVLKSILFADENILPQGIFVEEKQIQLFIQNINIINERIEKVDETNTPPKLIDLILRLLAKVKLDPLWINVNFLKKSKDSSKNHIYVKLADLENENRLLRAAVNLQ</sequence>
<keyword evidence="2" id="KW-1185">Reference proteome</keyword>
<evidence type="ECO:0000313" key="1">
    <source>
        <dbReference type="EMBL" id="GFU40150.1"/>
    </source>
</evidence>
<protein>
    <submittedName>
        <fullName evidence="1">Uncharacterized protein</fullName>
    </submittedName>
</protein>
<proteinExistence type="predicted"/>
<dbReference type="AlphaFoldDB" id="A0A8X6QQZ1"/>
<comment type="caution">
    <text evidence="1">The sequence shown here is derived from an EMBL/GenBank/DDBJ whole genome shotgun (WGS) entry which is preliminary data.</text>
</comment>
<dbReference type="OrthoDB" id="10312867at2759"/>
<reference evidence="1" key="1">
    <citation type="submission" date="2020-08" db="EMBL/GenBank/DDBJ databases">
        <title>Multicomponent nature underlies the extraordinary mechanical properties of spider dragline silk.</title>
        <authorList>
            <person name="Kono N."/>
            <person name="Nakamura H."/>
            <person name="Mori M."/>
            <person name="Yoshida Y."/>
            <person name="Ohtoshi R."/>
            <person name="Malay A.D."/>
            <person name="Moran D.A.P."/>
            <person name="Tomita M."/>
            <person name="Numata K."/>
            <person name="Arakawa K."/>
        </authorList>
    </citation>
    <scope>NUCLEOTIDE SEQUENCE</scope>
</reference>
<accession>A0A8X6QQZ1</accession>
<evidence type="ECO:0000313" key="2">
    <source>
        <dbReference type="Proteomes" id="UP000887013"/>
    </source>
</evidence>
<dbReference type="Proteomes" id="UP000887013">
    <property type="component" value="Unassembled WGS sequence"/>
</dbReference>
<gene>
    <name evidence="1" type="primary">AVEN_15700_1</name>
    <name evidence="1" type="ORF">NPIL_271081</name>
</gene>
<dbReference type="EMBL" id="BMAW01084773">
    <property type="protein sequence ID" value="GFU40150.1"/>
    <property type="molecule type" value="Genomic_DNA"/>
</dbReference>
<organism evidence="1 2">
    <name type="scientific">Nephila pilipes</name>
    <name type="common">Giant wood spider</name>
    <name type="synonym">Nephila maculata</name>
    <dbReference type="NCBI Taxonomy" id="299642"/>
    <lineage>
        <taxon>Eukaryota</taxon>
        <taxon>Metazoa</taxon>
        <taxon>Ecdysozoa</taxon>
        <taxon>Arthropoda</taxon>
        <taxon>Chelicerata</taxon>
        <taxon>Arachnida</taxon>
        <taxon>Araneae</taxon>
        <taxon>Araneomorphae</taxon>
        <taxon>Entelegynae</taxon>
        <taxon>Araneoidea</taxon>
        <taxon>Nephilidae</taxon>
        <taxon>Nephila</taxon>
    </lineage>
</organism>
<name>A0A8X6QQZ1_NEPPI</name>